<proteinExistence type="predicted"/>
<evidence type="ECO:0000313" key="1">
    <source>
        <dbReference type="EMBL" id="MBX21285.1"/>
    </source>
</evidence>
<reference evidence="1" key="1">
    <citation type="submission" date="2018-02" db="EMBL/GenBank/DDBJ databases">
        <title>Rhizophora mucronata_Transcriptome.</title>
        <authorList>
            <person name="Meera S.P."/>
            <person name="Sreeshan A."/>
            <person name="Augustine A."/>
        </authorList>
    </citation>
    <scope>NUCLEOTIDE SEQUENCE</scope>
    <source>
        <tissue evidence="1">Leaf</tissue>
    </source>
</reference>
<dbReference type="AlphaFoldDB" id="A0A2P2LTJ5"/>
<accession>A0A2P2LTJ5</accession>
<dbReference type="EMBL" id="GGEC01040801">
    <property type="protein sequence ID" value="MBX21285.1"/>
    <property type="molecule type" value="Transcribed_RNA"/>
</dbReference>
<name>A0A2P2LTJ5_RHIMU</name>
<sequence length="36" mass="4350">MYIPFFCHCCQCHKSGKQRASYLYNTALRLKKPREQ</sequence>
<organism evidence="1">
    <name type="scientific">Rhizophora mucronata</name>
    <name type="common">Asiatic mangrove</name>
    <dbReference type="NCBI Taxonomy" id="61149"/>
    <lineage>
        <taxon>Eukaryota</taxon>
        <taxon>Viridiplantae</taxon>
        <taxon>Streptophyta</taxon>
        <taxon>Embryophyta</taxon>
        <taxon>Tracheophyta</taxon>
        <taxon>Spermatophyta</taxon>
        <taxon>Magnoliopsida</taxon>
        <taxon>eudicotyledons</taxon>
        <taxon>Gunneridae</taxon>
        <taxon>Pentapetalae</taxon>
        <taxon>rosids</taxon>
        <taxon>fabids</taxon>
        <taxon>Malpighiales</taxon>
        <taxon>Rhizophoraceae</taxon>
        <taxon>Rhizophora</taxon>
    </lineage>
</organism>
<protein>
    <submittedName>
        <fullName evidence="1">Uncharacterized protein</fullName>
    </submittedName>
</protein>